<dbReference type="RefSeq" id="WP_168035547.1">
    <property type="nucleotide sequence ID" value="NZ_JAATJH010000001.1"/>
</dbReference>
<keyword evidence="3" id="KW-0808">Transferase</keyword>
<dbReference type="GO" id="GO:0102550">
    <property type="term" value="F:2-methyl-6-geranylgeranyl-1,4-benzoquinol methyltransferase activity"/>
    <property type="evidence" value="ECO:0007669"/>
    <property type="project" value="UniProtKB-EC"/>
</dbReference>
<proteinExistence type="predicted"/>
<gene>
    <name evidence="3" type="ORF">GGR27_000215</name>
</gene>
<evidence type="ECO:0000313" key="4">
    <source>
        <dbReference type="Proteomes" id="UP000770785"/>
    </source>
</evidence>
<dbReference type="EC" id="2.1.1.295" evidence="3"/>
<keyword evidence="1" id="KW-0812">Transmembrane</keyword>
<protein>
    <submittedName>
        <fullName evidence="3">MPBQ/MSBQ methyltransferase</fullName>
        <ecNumber evidence="3">2.1.1.295</ecNumber>
    </submittedName>
</protein>
<keyword evidence="4" id="KW-1185">Reference proteome</keyword>
<dbReference type="InterPro" id="IPR031164">
    <property type="entry name" value="SAM_MPBQ_MSBQ_MT"/>
</dbReference>
<evidence type="ECO:0000256" key="1">
    <source>
        <dbReference type="SAM" id="Phobius"/>
    </source>
</evidence>
<dbReference type="Gene3D" id="3.40.50.150">
    <property type="entry name" value="Vaccinia Virus protein VP39"/>
    <property type="match status" value="1"/>
</dbReference>
<dbReference type="Proteomes" id="UP000770785">
    <property type="component" value="Unassembled WGS sequence"/>
</dbReference>
<dbReference type="PANTHER" id="PTHR44516">
    <property type="entry name" value="2-METHYL-6-PHYTYL-1,4-HYDROQUINONE METHYLTRANSFERASE, CHLOROPLASTIC"/>
    <property type="match status" value="1"/>
</dbReference>
<keyword evidence="1" id="KW-0472">Membrane</keyword>
<dbReference type="InterPro" id="IPR029063">
    <property type="entry name" value="SAM-dependent_MTases_sf"/>
</dbReference>
<organism evidence="3 4">
    <name type="scientific">Neolewinella antarctica</name>
    <dbReference type="NCBI Taxonomy" id="442734"/>
    <lineage>
        <taxon>Bacteria</taxon>
        <taxon>Pseudomonadati</taxon>
        <taxon>Bacteroidota</taxon>
        <taxon>Saprospiria</taxon>
        <taxon>Saprospirales</taxon>
        <taxon>Lewinellaceae</taxon>
        <taxon>Neolewinella</taxon>
    </lineage>
</organism>
<feature type="transmembrane region" description="Helical" evidence="1">
    <location>
        <begin position="288"/>
        <end position="306"/>
    </location>
</feature>
<dbReference type="SUPFAM" id="SSF53335">
    <property type="entry name" value="S-adenosyl-L-methionine-dependent methyltransferases"/>
    <property type="match status" value="1"/>
</dbReference>
<evidence type="ECO:0000313" key="3">
    <source>
        <dbReference type="EMBL" id="NJC24734.1"/>
    </source>
</evidence>
<dbReference type="GO" id="GO:0032259">
    <property type="term" value="P:methylation"/>
    <property type="evidence" value="ECO:0007669"/>
    <property type="project" value="UniProtKB-KW"/>
</dbReference>
<dbReference type="CDD" id="cd02440">
    <property type="entry name" value="AdoMet_MTases"/>
    <property type="match status" value="1"/>
</dbReference>
<reference evidence="3 4" key="1">
    <citation type="submission" date="2020-03" db="EMBL/GenBank/DDBJ databases">
        <title>Genomic Encyclopedia of Type Strains, Phase IV (KMG-IV): sequencing the most valuable type-strain genomes for metagenomic binning, comparative biology and taxonomic classification.</title>
        <authorList>
            <person name="Goeker M."/>
        </authorList>
    </citation>
    <scope>NUCLEOTIDE SEQUENCE [LARGE SCALE GENOMIC DNA]</scope>
    <source>
        <strain evidence="3 4">DSM 105096</strain>
    </source>
</reference>
<feature type="transmembrane region" description="Helical" evidence="1">
    <location>
        <begin position="249"/>
        <end position="268"/>
    </location>
</feature>
<dbReference type="InterPro" id="IPR013216">
    <property type="entry name" value="Methyltransf_11"/>
</dbReference>
<dbReference type="Pfam" id="PF08241">
    <property type="entry name" value="Methyltransf_11"/>
    <property type="match status" value="1"/>
</dbReference>
<keyword evidence="3" id="KW-0489">Methyltransferase</keyword>
<sequence length="308" mass="34563">MRLMQHKQEAYWFYRYLSIFYDKLVNPLFWTARMRDKSLDIGHWEDGENLKVIDVGSGTGFTTEGIVQRVPAGNVTCVDQSPHQMGHAKVKPELRECTFREGDAENIPFADDTFDRYVSAGSIEYWPDPQLGVNESYRVIKPGGWALLIGPIEPVNPISKFAANTWMLFPPEEDYHAYYEEAGFENVQHTYVAPHWQENERYGIAIIGQKPKAGKSPSTYRPVAPEQSLVDANPEGFDLGRNLLLAGRVLLGSTAGFIFIPMALLASVSAPLRGIDAEPEPLNDEQKVVLIGLGVAAGAWVLHRLFRR</sequence>
<dbReference type="EMBL" id="JAATJH010000001">
    <property type="protein sequence ID" value="NJC24734.1"/>
    <property type="molecule type" value="Genomic_DNA"/>
</dbReference>
<name>A0ABX0X6V8_9BACT</name>
<keyword evidence="1" id="KW-1133">Transmembrane helix</keyword>
<dbReference type="PROSITE" id="PS51734">
    <property type="entry name" value="SAM_MPBQ_MSBQ_MT"/>
    <property type="match status" value="1"/>
</dbReference>
<dbReference type="PANTHER" id="PTHR44516:SF11">
    <property type="entry name" value="2-METHYL-6-PHYTYL-1,4-HYDROQUINONE METHYLTRANSFERASE 2, CHLOROPLASTIC"/>
    <property type="match status" value="1"/>
</dbReference>
<feature type="domain" description="MPBQ/MBSQ family SAM-binding methyltransferase profile" evidence="2">
    <location>
        <begin position="2"/>
        <end position="208"/>
    </location>
</feature>
<evidence type="ECO:0000259" key="2">
    <source>
        <dbReference type="PROSITE" id="PS51734"/>
    </source>
</evidence>
<comment type="caution">
    <text evidence="3">The sequence shown here is derived from an EMBL/GenBank/DDBJ whole genome shotgun (WGS) entry which is preliminary data.</text>
</comment>
<accession>A0ABX0X6V8</accession>
<dbReference type="InterPro" id="IPR044649">
    <property type="entry name" value="MPBQ/MSBQ_MT"/>
</dbReference>